<dbReference type="AlphaFoldDB" id="A0A5B1M4Y8"/>
<proteinExistence type="predicted"/>
<feature type="region of interest" description="Disordered" evidence="1">
    <location>
        <begin position="24"/>
        <end position="139"/>
    </location>
</feature>
<name>A0A5B1M4Y8_9ACTN</name>
<keyword evidence="2" id="KW-0472">Membrane</keyword>
<dbReference type="EMBL" id="VUJW01000003">
    <property type="protein sequence ID" value="KAA1427518.1"/>
    <property type="molecule type" value="Genomic_DNA"/>
</dbReference>
<dbReference type="Proteomes" id="UP000324351">
    <property type="component" value="Unassembled WGS sequence"/>
</dbReference>
<keyword evidence="2" id="KW-1133">Transmembrane helix</keyword>
<organism evidence="3 4">
    <name type="scientific">Nocardioides antri</name>
    <dbReference type="NCBI Taxonomy" id="2607659"/>
    <lineage>
        <taxon>Bacteria</taxon>
        <taxon>Bacillati</taxon>
        <taxon>Actinomycetota</taxon>
        <taxon>Actinomycetes</taxon>
        <taxon>Propionibacteriales</taxon>
        <taxon>Nocardioidaceae</taxon>
        <taxon>Nocardioides</taxon>
    </lineage>
</organism>
<feature type="compositionally biased region" description="Polar residues" evidence="1">
    <location>
        <begin position="120"/>
        <end position="138"/>
    </location>
</feature>
<gene>
    <name evidence="3" type="ORF">F0U47_08625</name>
</gene>
<reference evidence="3 4" key="1">
    <citation type="submission" date="2019-09" db="EMBL/GenBank/DDBJ databases">
        <title>Nocardioides panacisoli sp. nov., isolated from the soil of a ginseng field.</title>
        <authorList>
            <person name="Cho C."/>
        </authorList>
    </citation>
    <scope>NUCLEOTIDE SEQUENCE [LARGE SCALE GENOMIC DNA]</scope>
    <source>
        <strain evidence="3 4">BN140041</strain>
    </source>
</reference>
<dbReference type="RefSeq" id="WP_149749882.1">
    <property type="nucleotide sequence ID" value="NZ_VUJW01000003.1"/>
</dbReference>
<feature type="transmembrane region" description="Helical" evidence="2">
    <location>
        <begin position="149"/>
        <end position="169"/>
    </location>
</feature>
<accession>A0A5B1M4Y8</accession>
<feature type="compositionally biased region" description="Basic and acidic residues" evidence="1">
    <location>
        <begin position="29"/>
        <end position="42"/>
    </location>
</feature>
<keyword evidence="2" id="KW-0812">Transmembrane</keyword>
<evidence type="ECO:0000256" key="1">
    <source>
        <dbReference type="SAM" id="MobiDB-lite"/>
    </source>
</evidence>
<evidence type="ECO:0000256" key="2">
    <source>
        <dbReference type="SAM" id="Phobius"/>
    </source>
</evidence>
<protein>
    <submittedName>
        <fullName evidence="3">Uncharacterized protein</fullName>
    </submittedName>
</protein>
<feature type="transmembrane region" description="Helical" evidence="2">
    <location>
        <begin position="175"/>
        <end position="193"/>
    </location>
</feature>
<comment type="caution">
    <text evidence="3">The sequence shown here is derived from an EMBL/GenBank/DDBJ whole genome shotgun (WGS) entry which is preliminary data.</text>
</comment>
<keyword evidence="4" id="KW-1185">Reference proteome</keyword>
<evidence type="ECO:0000313" key="3">
    <source>
        <dbReference type="EMBL" id="KAA1427518.1"/>
    </source>
</evidence>
<reference evidence="3 4" key="2">
    <citation type="submission" date="2019-09" db="EMBL/GenBank/DDBJ databases">
        <authorList>
            <person name="Jin C."/>
        </authorList>
    </citation>
    <scope>NUCLEOTIDE SEQUENCE [LARGE SCALE GENOMIC DNA]</scope>
    <source>
        <strain evidence="3 4">BN140041</strain>
    </source>
</reference>
<evidence type="ECO:0000313" key="4">
    <source>
        <dbReference type="Proteomes" id="UP000324351"/>
    </source>
</evidence>
<sequence length="284" mass="30571">MGELDDIDFGTDSDTIRRWLAKRASYAGERGDPVRGGKHRGDPPPTVDPQSLTVPNTRAAGQDVLDALAAPEPPIAQSWPAPYAPEPPADPVETPASAADERFPTPPPRPGKDPSGKSPYASTPEQEGEVTSSRSTNAVFEPRTTAHNAMTALMVLAVAAVAGAAYLAVQERTTVSYGLVALMALLAVLVWAIRASTSVTELAIIRGQLELIRDGSFEIVDLASPYTPVLVEGRPGRRGWRVLIERHDRPLLEINASIVDPHHFQAVLQRIRPDLRQDKATPPP</sequence>